<proteinExistence type="predicted"/>
<dbReference type="OrthoDB" id="7911103at2759"/>
<sequence>MPALTGAERAKKHIEKLKAEGKYKDFKLKRIAIQKKWREKNQTEILDLPPRQFIKKRDEIRSKTNQRVLKHRKNYEALRKAKVREETKKRVKKHRDIRKILEAHHSSVYPNDASRRKAVSRAIKTLPKSLIRRKEVVKEMYAKYFDVPKAPKAAIPRPDISQQAPGRKDFVTIKVDSGEKFKVQKKYLIFPINDIYDKFCKEIGSVPLKRSKFFALRPKHIISSSKTPHNICLCIHHSNFNYAINAFKKVMQEMPQHGDTDFYETYFCEPITEDCYFGECKNCKGIFIDTILGVASCNKEAKVKWQAWVNTDKRWQNKTQTGTLETLANYIAQLATHFFKHRYINEEQLKSYRASVAAVKNDKTTAVMQIDFAENYKCIYQDEAGNAHWNQSQVSLFTAAIWVHDKMKSYSVVTDDSDHTKRTIVPYIDRLFEELPKHIKTIHIWSDGPSSQFKNKFIATALPVLEKKNKFKICWSFFAASHGKGPTDGTGGALKNQVWTAVKSREVIVCNAMDFSKAVNKKSKVKVMVMNSADVDQRNASLNLNILYEHTKPMLGIFDFHHLRVVNGEVKGFETTKSFVGV</sequence>
<dbReference type="PANTHER" id="PTHR46601:SF2">
    <property type="entry name" value="UBIQUITIN-LIKE PROTEASE FAMILY PROFILE DOMAIN-CONTAINING PROTEIN"/>
    <property type="match status" value="1"/>
</dbReference>
<gene>
    <name evidence="1" type="ORF">Bhyg_07904</name>
</gene>
<accession>A0A9Q0N3K3</accession>
<comment type="caution">
    <text evidence="1">The sequence shown here is derived from an EMBL/GenBank/DDBJ whole genome shotgun (WGS) entry which is preliminary data.</text>
</comment>
<keyword evidence="2" id="KW-1185">Reference proteome</keyword>
<dbReference type="EMBL" id="WJQU01000002">
    <property type="protein sequence ID" value="KAJ6642948.1"/>
    <property type="molecule type" value="Genomic_DNA"/>
</dbReference>
<evidence type="ECO:0000313" key="1">
    <source>
        <dbReference type="EMBL" id="KAJ6642948.1"/>
    </source>
</evidence>
<dbReference type="AlphaFoldDB" id="A0A9Q0N3K3"/>
<organism evidence="1 2">
    <name type="scientific">Pseudolycoriella hygida</name>
    <dbReference type="NCBI Taxonomy" id="35572"/>
    <lineage>
        <taxon>Eukaryota</taxon>
        <taxon>Metazoa</taxon>
        <taxon>Ecdysozoa</taxon>
        <taxon>Arthropoda</taxon>
        <taxon>Hexapoda</taxon>
        <taxon>Insecta</taxon>
        <taxon>Pterygota</taxon>
        <taxon>Neoptera</taxon>
        <taxon>Endopterygota</taxon>
        <taxon>Diptera</taxon>
        <taxon>Nematocera</taxon>
        <taxon>Sciaroidea</taxon>
        <taxon>Sciaridae</taxon>
        <taxon>Pseudolycoriella</taxon>
    </lineage>
</organism>
<reference evidence="1" key="1">
    <citation type="submission" date="2022-07" db="EMBL/GenBank/DDBJ databases">
        <authorList>
            <person name="Trinca V."/>
            <person name="Uliana J.V.C."/>
            <person name="Torres T.T."/>
            <person name="Ward R.J."/>
            <person name="Monesi N."/>
        </authorList>
    </citation>
    <scope>NUCLEOTIDE SEQUENCE</scope>
    <source>
        <strain evidence="1">HSMRA1968</strain>
        <tissue evidence="1">Whole embryos</tissue>
    </source>
</reference>
<name>A0A9Q0N3K3_9DIPT</name>
<dbReference type="PANTHER" id="PTHR46601">
    <property type="entry name" value="ULP_PROTEASE DOMAIN-CONTAINING PROTEIN"/>
    <property type="match status" value="1"/>
</dbReference>
<dbReference type="Proteomes" id="UP001151699">
    <property type="component" value="Chromosome B"/>
</dbReference>
<protein>
    <submittedName>
        <fullName evidence="1">Uncharacterized protein</fullName>
    </submittedName>
</protein>
<evidence type="ECO:0000313" key="2">
    <source>
        <dbReference type="Proteomes" id="UP001151699"/>
    </source>
</evidence>